<organism evidence="1 2">
    <name type="scientific">Carex littledalei</name>
    <dbReference type="NCBI Taxonomy" id="544730"/>
    <lineage>
        <taxon>Eukaryota</taxon>
        <taxon>Viridiplantae</taxon>
        <taxon>Streptophyta</taxon>
        <taxon>Embryophyta</taxon>
        <taxon>Tracheophyta</taxon>
        <taxon>Spermatophyta</taxon>
        <taxon>Magnoliopsida</taxon>
        <taxon>Liliopsida</taxon>
        <taxon>Poales</taxon>
        <taxon>Cyperaceae</taxon>
        <taxon>Cyperoideae</taxon>
        <taxon>Cariceae</taxon>
        <taxon>Carex</taxon>
        <taxon>Carex subgen. Euthyceras</taxon>
    </lineage>
</organism>
<keyword evidence="2" id="KW-1185">Reference proteome</keyword>
<dbReference type="PANTHER" id="PTHR37264:SF1">
    <property type="entry name" value="RIBOSOMAL PROTEIN L31"/>
    <property type="match status" value="1"/>
</dbReference>
<name>A0A833QW51_9POAL</name>
<comment type="caution">
    <text evidence="1">The sequence shown here is derived from an EMBL/GenBank/DDBJ whole genome shotgun (WGS) entry which is preliminary data.</text>
</comment>
<proteinExistence type="predicted"/>
<dbReference type="PANTHER" id="PTHR37264">
    <property type="entry name" value="RIBOSOMAL PROTEIN L31"/>
    <property type="match status" value="1"/>
</dbReference>
<evidence type="ECO:0000313" key="2">
    <source>
        <dbReference type="Proteomes" id="UP000623129"/>
    </source>
</evidence>
<dbReference type="AlphaFoldDB" id="A0A833QW51"/>
<dbReference type="OrthoDB" id="1840965at2759"/>
<evidence type="ECO:0000313" key="1">
    <source>
        <dbReference type="EMBL" id="KAF3336470.1"/>
    </source>
</evidence>
<dbReference type="Proteomes" id="UP000623129">
    <property type="component" value="Unassembled WGS sequence"/>
</dbReference>
<accession>A0A833QW51</accession>
<reference evidence="1" key="1">
    <citation type="submission" date="2020-01" db="EMBL/GenBank/DDBJ databases">
        <title>Genome sequence of Kobresia littledalei, the first chromosome-level genome in the family Cyperaceae.</title>
        <authorList>
            <person name="Qu G."/>
        </authorList>
    </citation>
    <scope>NUCLEOTIDE SEQUENCE</scope>
    <source>
        <strain evidence="1">C.B.Clarke</strain>
        <tissue evidence="1">Leaf</tissue>
    </source>
</reference>
<dbReference type="EMBL" id="SWLB01000007">
    <property type="protein sequence ID" value="KAF3336470.1"/>
    <property type="molecule type" value="Genomic_DNA"/>
</dbReference>
<protein>
    <submittedName>
        <fullName evidence="1">50S ribosomal L31</fullName>
    </submittedName>
</protein>
<sequence length="69" mass="8205">MKKGIHLQMQWIFYVTQSAWLINIMMTKIHDTGKVYHLRAKHQMAQSVDPISNFSRRYGLEQDEEAKPK</sequence>
<gene>
    <name evidence="1" type="ORF">FCM35_KLT19056</name>
</gene>